<feature type="transmembrane region" description="Helical" evidence="8">
    <location>
        <begin position="374"/>
        <end position="395"/>
    </location>
</feature>
<dbReference type="GO" id="GO:0008137">
    <property type="term" value="F:NADH dehydrogenase (ubiquinone) activity"/>
    <property type="evidence" value="ECO:0007669"/>
    <property type="project" value="InterPro"/>
</dbReference>
<evidence type="ECO:0000259" key="9">
    <source>
        <dbReference type="Pfam" id="PF00361"/>
    </source>
</evidence>
<dbReference type="RefSeq" id="WP_120782417.1">
    <property type="nucleotide sequence ID" value="NZ_JBHLUP010000005.1"/>
</dbReference>
<comment type="caution">
    <text evidence="10">The sequence shown here is derived from an EMBL/GenBank/DDBJ whole genome shotgun (WGS) entry which is preliminary data.</text>
</comment>
<evidence type="ECO:0000256" key="8">
    <source>
        <dbReference type="SAM" id="Phobius"/>
    </source>
</evidence>
<evidence type="ECO:0000313" key="10">
    <source>
        <dbReference type="EMBL" id="RKN52187.1"/>
    </source>
</evidence>
<feature type="transmembrane region" description="Helical" evidence="8">
    <location>
        <begin position="31"/>
        <end position="51"/>
    </location>
</feature>
<evidence type="ECO:0000256" key="1">
    <source>
        <dbReference type="ARBA" id="ARBA00004651"/>
    </source>
</evidence>
<evidence type="ECO:0000256" key="5">
    <source>
        <dbReference type="ARBA" id="ARBA00023002"/>
    </source>
</evidence>
<evidence type="ECO:0000256" key="6">
    <source>
        <dbReference type="ARBA" id="ARBA00023136"/>
    </source>
</evidence>
<feature type="transmembrane region" description="Helical" evidence="8">
    <location>
        <begin position="407"/>
        <end position="428"/>
    </location>
</feature>
<keyword evidence="11" id="KW-1185">Reference proteome</keyword>
<feature type="transmembrane region" description="Helical" evidence="8">
    <location>
        <begin position="160"/>
        <end position="185"/>
    </location>
</feature>
<dbReference type="AlphaFoldDB" id="A0A3A9ZYJ7"/>
<protein>
    <submittedName>
        <fullName evidence="10">Hydrogenase</fullName>
    </submittedName>
</protein>
<dbReference type="InterPro" id="IPR052175">
    <property type="entry name" value="ComplexI-like_HydComp"/>
</dbReference>
<dbReference type="InterPro" id="IPR003918">
    <property type="entry name" value="NADH_UbQ_OxRdtase"/>
</dbReference>
<comment type="subcellular location">
    <subcellularLocation>
        <location evidence="1">Cell membrane</location>
        <topology evidence="1">Multi-pass membrane protein</topology>
    </subcellularLocation>
    <subcellularLocation>
        <location evidence="7">Membrane</location>
        <topology evidence="7">Multi-pass membrane protein</topology>
    </subcellularLocation>
</comment>
<dbReference type="PANTHER" id="PTHR42682">
    <property type="entry name" value="HYDROGENASE-4 COMPONENT F"/>
    <property type="match status" value="1"/>
</dbReference>
<evidence type="ECO:0000256" key="4">
    <source>
        <dbReference type="ARBA" id="ARBA00022989"/>
    </source>
</evidence>
<dbReference type="OrthoDB" id="9768329at2"/>
<dbReference type="Proteomes" id="UP000279968">
    <property type="component" value="Unassembled WGS sequence"/>
</dbReference>
<keyword evidence="3 7" id="KW-0812">Transmembrane</keyword>
<dbReference type="InterPro" id="IPR001750">
    <property type="entry name" value="ND/Mrp_TM"/>
</dbReference>
<dbReference type="EMBL" id="RBAN01000005">
    <property type="protein sequence ID" value="RKN52187.1"/>
    <property type="molecule type" value="Genomic_DNA"/>
</dbReference>
<feature type="transmembrane region" description="Helical" evidence="8">
    <location>
        <begin position="66"/>
        <end position="87"/>
    </location>
</feature>
<keyword evidence="6 8" id="KW-0472">Membrane</keyword>
<dbReference type="Pfam" id="PF00361">
    <property type="entry name" value="Proton_antipo_M"/>
    <property type="match status" value="1"/>
</dbReference>
<reference evidence="10 11" key="1">
    <citation type="journal article" date="2015" name="Int. J. Syst. Evol. Microbiol.">
        <title>Micromonospora costi sp. nov., isolated from a leaf of Costus speciosus.</title>
        <authorList>
            <person name="Thawai C."/>
        </authorList>
    </citation>
    <scope>NUCLEOTIDE SEQUENCE [LARGE SCALE GENOMIC DNA]</scope>
    <source>
        <strain evidence="10 11">CS1-12</strain>
    </source>
</reference>
<keyword evidence="4 8" id="KW-1133">Transmembrane helix</keyword>
<dbReference type="GO" id="GO:0016491">
    <property type="term" value="F:oxidoreductase activity"/>
    <property type="evidence" value="ECO:0007669"/>
    <property type="project" value="UniProtKB-KW"/>
</dbReference>
<organism evidence="10 11">
    <name type="scientific">Micromonospora costi</name>
    <dbReference type="NCBI Taxonomy" id="1530042"/>
    <lineage>
        <taxon>Bacteria</taxon>
        <taxon>Bacillati</taxon>
        <taxon>Actinomycetota</taxon>
        <taxon>Actinomycetes</taxon>
        <taxon>Micromonosporales</taxon>
        <taxon>Micromonosporaceae</taxon>
        <taxon>Micromonospora</taxon>
    </lineage>
</organism>
<keyword evidence="2" id="KW-1003">Cell membrane</keyword>
<feature type="transmembrane region" description="Helical" evidence="8">
    <location>
        <begin position="276"/>
        <end position="296"/>
    </location>
</feature>
<feature type="transmembrane region" description="Helical" evidence="8">
    <location>
        <begin position="212"/>
        <end position="233"/>
    </location>
</feature>
<accession>A0A3A9ZYJ7</accession>
<evidence type="ECO:0000256" key="2">
    <source>
        <dbReference type="ARBA" id="ARBA00022475"/>
    </source>
</evidence>
<dbReference type="GO" id="GO:0042773">
    <property type="term" value="P:ATP synthesis coupled electron transport"/>
    <property type="evidence" value="ECO:0007669"/>
    <property type="project" value="InterPro"/>
</dbReference>
<gene>
    <name evidence="10" type="ORF">D7193_26935</name>
</gene>
<feature type="domain" description="NADH:quinone oxidoreductase/Mrp antiporter transmembrane" evidence="9">
    <location>
        <begin position="124"/>
        <end position="419"/>
    </location>
</feature>
<evidence type="ECO:0000256" key="7">
    <source>
        <dbReference type="RuleBase" id="RU000320"/>
    </source>
</evidence>
<feature type="transmembrane region" description="Helical" evidence="8">
    <location>
        <begin position="107"/>
        <end position="124"/>
    </location>
</feature>
<feature type="transmembrane region" description="Helical" evidence="8">
    <location>
        <begin position="245"/>
        <end position="264"/>
    </location>
</feature>
<evidence type="ECO:0000313" key="11">
    <source>
        <dbReference type="Proteomes" id="UP000279968"/>
    </source>
</evidence>
<dbReference type="GO" id="GO:0005886">
    <property type="term" value="C:plasma membrane"/>
    <property type="evidence" value="ECO:0007669"/>
    <property type="project" value="UniProtKB-SubCell"/>
</dbReference>
<name>A0A3A9ZYJ7_9ACTN</name>
<dbReference type="PANTHER" id="PTHR42682:SF5">
    <property type="entry name" value="HYDROGENASE-4 COMPONENT F"/>
    <property type="match status" value="1"/>
</dbReference>
<keyword evidence="5" id="KW-0560">Oxidoreductase</keyword>
<feature type="transmembrane region" description="Helical" evidence="8">
    <location>
        <begin position="6"/>
        <end position="24"/>
    </location>
</feature>
<proteinExistence type="predicted"/>
<dbReference type="PRINTS" id="PR01437">
    <property type="entry name" value="NUOXDRDTASE4"/>
</dbReference>
<feature type="transmembrane region" description="Helical" evidence="8">
    <location>
        <begin position="130"/>
        <end position="148"/>
    </location>
</feature>
<sequence>MTPTVALHLPLVAPVAAAILSMLIRRRAAAWIGVAAAAAILLAGGVLGATVTDAPAVVSGLLRADALTALMIIVIGAVGTVACWAGVHHLAAETTTGDHNADGGRRYLTLVQLFLAAMSLAVLADNLGLLWVAVEATTVVTAFLVGHHRTRASVEAAWKYVVLCSVGIGIAFLGTVCVYATAVAAGAHGTTALDWTHLVNHATTLDPDLTRLAAGLILLGFGTKAGLAPMHAWLPDAHSQAPAPVSALMSGVLLSVAFYAILRYKTITDAVLGPAYTRTLLIIAALASLAVAALLLIAQRDYKRMLAYSSIEHMGLIALGTATGSRLAITAVLLHVLGHGLGKAVAFCGAGQILAATGSSRITAVRGLAGRHPALAGSFSLALLAVLGLPPFSLFASEIGIARAGMAAGHGWTTAIAFALVLLAFAAISRHSAGMLLGAPTATTGGQPVHADGPRATAILPLAVGLAAAATLGVTLGPLQDLLDAAADTVLGGHRP</sequence>
<evidence type="ECO:0000256" key="3">
    <source>
        <dbReference type="ARBA" id="ARBA00022692"/>
    </source>
</evidence>